<dbReference type="SUPFAM" id="SSF46785">
    <property type="entry name" value="Winged helix' DNA-binding domain"/>
    <property type="match status" value="1"/>
</dbReference>
<dbReference type="CDD" id="cd08432">
    <property type="entry name" value="PBP2_GcdR_TrpI_HvrB_AmpR_like"/>
    <property type="match status" value="1"/>
</dbReference>
<gene>
    <name evidence="6" type="ORF">SAMN04487991_0607</name>
</gene>
<dbReference type="PANTHER" id="PTHR30537:SF26">
    <property type="entry name" value="GLYCINE CLEAVAGE SYSTEM TRANSCRIPTIONAL ACTIVATOR"/>
    <property type="match status" value="1"/>
</dbReference>
<sequence length="329" mass="36011">MTTDSDGRGRATIEVSRQAVKETFRPPGARLPLVGLRAVEAVLRLGNLNAAADELCVTPGAISQQVIKVEAQLGVRLFRRTPQGLEPTKTARKLENHLHAGFRELARAVALAQPTQSNGIAISAPPVFAAKWLVWRLHRFTEGQDKLKISIEATTDFADLDDQQIDACIRVGKGDWAGTRAIPLADIRVFPVFAPAFADRIRTPADLLNVPIIRDAGSGFDWNHWLRPNGMDAAQLADGPSYSDASLCLDAAIAGQGAFLSWETLSHDALRMGRLHALPGRFRTGSAYWFVESAQRSRSKLAQRFLRLASRGVEGVPDLTQRPDRIIIT</sequence>
<dbReference type="SUPFAM" id="SSF53850">
    <property type="entry name" value="Periplasmic binding protein-like II"/>
    <property type="match status" value="1"/>
</dbReference>
<evidence type="ECO:0000259" key="5">
    <source>
        <dbReference type="PROSITE" id="PS50931"/>
    </source>
</evidence>
<proteinExistence type="inferred from homology"/>
<dbReference type="Gene3D" id="1.10.10.10">
    <property type="entry name" value="Winged helix-like DNA-binding domain superfamily/Winged helix DNA-binding domain"/>
    <property type="match status" value="1"/>
</dbReference>
<keyword evidence="4" id="KW-0804">Transcription</keyword>
<evidence type="ECO:0000256" key="3">
    <source>
        <dbReference type="ARBA" id="ARBA00023125"/>
    </source>
</evidence>
<name>A0A1I3K9A0_9RHOB</name>
<protein>
    <submittedName>
        <fullName evidence="6">DNA-binding transcriptional regulator, LysR family</fullName>
    </submittedName>
</protein>
<evidence type="ECO:0000256" key="1">
    <source>
        <dbReference type="ARBA" id="ARBA00009437"/>
    </source>
</evidence>
<dbReference type="GO" id="GO:0006351">
    <property type="term" value="P:DNA-templated transcription"/>
    <property type="evidence" value="ECO:0007669"/>
    <property type="project" value="TreeGrafter"/>
</dbReference>
<feature type="domain" description="HTH lysR-type" evidence="5">
    <location>
        <begin position="31"/>
        <end position="88"/>
    </location>
</feature>
<dbReference type="GO" id="GO:0043565">
    <property type="term" value="F:sequence-specific DNA binding"/>
    <property type="evidence" value="ECO:0007669"/>
    <property type="project" value="TreeGrafter"/>
</dbReference>
<dbReference type="Proteomes" id="UP000199630">
    <property type="component" value="Unassembled WGS sequence"/>
</dbReference>
<dbReference type="STRING" id="588602.SAMN04487991_0607"/>
<dbReference type="Gene3D" id="3.40.190.10">
    <property type="entry name" value="Periplasmic binding protein-like II"/>
    <property type="match status" value="2"/>
</dbReference>
<dbReference type="InterPro" id="IPR058163">
    <property type="entry name" value="LysR-type_TF_proteobact-type"/>
</dbReference>
<dbReference type="PANTHER" id="PTHR30537">
    <property type="entry name" value="HTH-TYPE TRANSCRIPTIONAL REGULATOR"/>
    <property type="match status" value="1"/>
</dbReference>
<dbReference type="Pfam" id="PF00126">
    <property type="entry name" value="HTH_1"/>
    <property type="match status" value="1"/>
</dbReference>
<evidence type="ECO:0000256" key="2">
    <source>
        <dbReference type="ARBA" id="ARBA00023015"/>
    </source>
</evidence>
<dbReference type="InterPro" id="IPR000847">
    <property type="entry name" value="LysR_HTH_N"/>
</dbReference>
<reference evidence="7" key="1">
    <citation type="submission" date="2016-10" db="EMBL/GenBank/DDBJ databases">
        <authorList>
            <person name="Varghese N."/>
            <person name="Submissions S."/>
        </authorList>
    </citation>
    <scope>NUCLEOTIDE SEQUENCE [LARGE SCALE GENOMIC DNA]</scope>
    <source>
        <strain evidence="7">DSM 26471</strain>
    </source>
</reference>
<keyword evidence="7" id="KW-1185">Reference proteome</keyword>
<evidence type="ECO:0000313" key="7">
    <source>
        <dbReference type="Proteomes" id="UP000199630"/>
    </source>
</evidence>
<keyword evidence="2" id="KW-0805">Transcription regulation</keyword>
<dbReference type="InterPro" id="IPR036388">
    <property type="entry name" value="WH-like_DNA-bd_sf"/>
</dbReference>
<dbReference type="AlphaFoldDB" id="A0A1I3K9A0"/>
<dbReference type="EMBL" id="FORH01000001">
    <property type="protein sequence ID" value="SFI68785.1"/>
    <property type="molecule type" value="Genomic_DNA"/>
</dbReference>
<evidence type="ECO:0000313" key="6">
    <source>
        <dbReference type="EMBL" id="SFI68785.1"/>
    </source>
</evidence>
<dbReference type="Pfam" id="PF03466">
    <property type="entry name" value="LysR_substrate"/>
    <property type="match status" value="1"/>
</dbReference>
<dbReference type="GO" id="GO:0003700">
    <property type="term" value="F:DNA-binding transcription factor activity"/>
    <property type="evidence" value="ECO:0007669"/>
    <property type="project" value="InterPro"/>
</dbReference>
<keyword evidence="3 6" id="KW-0238">DNA-binding</keyword>
<accession>A0A1I3K9A0</accession>
<comment type="similarity">
    <text evidence="1">Belongs to the LysR transcriptional regulatory family.</text>
</comment>
<dbReference type="PROSITE" id="PS50931">
    <property type="entry name" value="HTH_LYSR"/>
    <property type="match status" value="1"/>
</dbReference>
<organism evidence="6 7">
    <name type="scientific">Celeribacter neptunius</name>
    <dbReference type="NCBI Taxonomy" id="588602"/>
    <lineage>
        <taxon>Bacteria</taxon>
        <taxon>Pseudomonadati</taxon>
        <taxon>Pseudomonadota</taxon>
        <taxon>Alphaproteobacteria</taxon>
        <taxon>Rhodobacterales</taxon>
        <taxon>Roseobacteraceae</taxon>
        <taxon>Celeribacter</taxon>
    </lineage>
</organism>
<evidence type="ECO:0000256" key="4">
    <source>
        <dbReference type="ARBA" id="ARBA00023163"/>
    </source>
</evidence>
<dbReference type="InterPro" id="IPR036390">
    <property type="entry name" value="WH_DNA-bd_sf"/>
</dbReference>
<dbReference type="InterPro" id="IPR005119">
    <property type="entry name" value="LysR_subst-bd"/>
</dbReference>